<protein>
    <recommendedName>
        <fullName evidence="6">Peptidase S8/S53 domain-containing protein</fullName>
    </recommendedName>
</protein>
<dbReference type="PRINTS" id="PR00723">
    <property type="entry name" value="SUBTILISIN"/>
</dbReference>
<evidence type="ECO:0000256" key="4">
    <source>
        <dbReference type="ARBA" id="ARBA00022825"/>
    </source>
</evidence>
<dbReference type="PANTHER" id="PTHR43806:SF11">
    <property type="entry name" value="CEREVISIN-RELATED"/>
    <property type="match status" value="1"/>
</dbReference>
<dbReference type="PANTHER" id="PTHR43806">
    <property type="entry name" value="PEPTIDASE S8"/>
    <property type="match status" value="1"/>
</dbReference>
<evidence type="ECO:0000256" key="1">
    <source>
        <dbReference type="ARBA" id="ARBA00011073"/>
    </source>
</evidence>
<accession>A0A919NGU8</accession>
<proteinExistence type="inferred from homology"/>
<dbReference type="PROSITE" id="PS51892">
    <property type="entry name" value="SUBTILASE"/>
    <property type="match status" value="1"/>
</dbReference>
<comment type="similarity">
    <text evidence="1 5">Belongs to the peptidase S8 family.</text>
</comment>
<dbReference type="GO" id="GO:0005615">
    <property type="term" value="C:extracellular space"/>
    <property type="evidence" value="ECO:0007669"/>
    <property type="project" value="TreeGrafter"/>
</dbReference>
<keyword evidence="2 5" id="KW-0645">Protease</keyword>
<dbReference type="InterPro" id="IPR036852">
    <property type="entry name" value="Peptidase_S8/S53_dom_sf"/>
</dbReference>
<dbReference type="AlphaFoldDB" id="A0A919NGU8"/>
<sequence length="710" mass="72854">MRRPGHGGGTVLAENDPKIKDFPPHYLVRVDPSRADPGGLSDLLGKLNPGRERADALAVSSKAGLGLLTIAATEAVAGLAIGVNWLAAPDSIAAGSANEALIGPEGFGNDPATAYNRNSYTWSYLNSGSVQDIGAAPAWTLLDSVDRTRNTVEIGVVDQGFRPDINDDLPAGTTMTSVVPGVPATHRGTGSPWHGTEVADTAAGVPDNGRGVAGSAGPVGRLNLVWSSYDFFTAISGVTAAAGAGSKIINMSFSASVHWALEWSVLPFEAATAVLRGAGILLFASAGNDGRDVDGETCFLVCWENHWVTPCENAGVTCVGGLLQNSLLRDPQSNYGHEDVDIFAPFTVITGPTPDQTRPRQVWGTSFASPYAAGVAALIWAADPNQGGSAVETKLLGWMRTSPDDRVKRRVINALDPVRDALPPALDIRTPSAGAQLGAGTPVQFRANVYDDGLGSPTVTWKRGSVSLGTGNPRTASLPAGTHTITATAAFPGGATASDSIQVTVTNHAPTVHIVTPSDDSGPPVFTPAEPISFAGTSLDPDTGGLADNQVSWRLDGSVFAAGHTAQTPLNVPPGPHTVTFRGCDTFGLCGTDTVAITIRAAGPNLPPTVAITNPANGAVLWTNGSDAGGVFHQLTLGSSAVDPEGGPLSLAWTDSQAGAPAVPIGAGPSPIVQLRGGCGDIPHRITLTATDDAGNVRQQTVEVVVKLIC</sequence>
<gene>
    <name evidence="7" type="ORF">Ate02nite_09480</name>
</gene>
<dbReference type="InterPro" id="IPR013783">
    <property type="entry name" value="Ig-like_fold"/>
</dbReference>
<dbReference type="InterPro" id="IPR015500">
    <property type="entry name" value="Peptidase_S8_subtilisin-rel"/>
</dbReference>
<evidence type="ECO:0000259" key="6">
    <source>
        <dbReference type="Pfam" id="PF00082"/>
    </source>
</evidence>
<dbReference type="EMBL" id="BOMY01000006">
    <property type="protein sequence ID" value="GIF18218.1"/>
    <property type="molecule type" value="Genomic_DNA"/>
</dbReference>
<dbReference type="InterPro" id="IPR000209">
    <property type="entry name" value="Peptidase_S8/S53_dom"/>
</dbReference>
<dbReference type="InterPro" id="IPR023828">
    <property type="entry name" value="Peptidase_S8_Ser-AS"/>
</dbReference>
<dbReference type="GO" id="GO:0006508">
    <property type="term" value="P:proteolysis"/>
    <property type="evidence" value="ECO:0007669"/>
    <property type="project" value="UniProtKB-KW"/>
</dbReference>
<keyword evidence="4 5" id="KW-0720">Serine protease</keyword>
<evidence type="ECO:0000256" key="5">
    <source>
        <dbReference type="PROSITE-ProRule" id="PRU01240"/>
    </source>
</evidence>
<feature type="active site" description="Charge relay system" evidence="5">
    <location>
        <position position="194"/>
    </location>
</feature>
<dbReference type="Gene3D" id="3.40.50.200">
    <property type="entry name" value="Peptidase S8/S53 domain"/>
    <property type="match status" value="1"/>
</dbReference>
<dbReference type="PROSITE" id="PS00138">
    <property type="entry name" value="SUBTILASE_SER"/>
    <property type="match status" value="1"/>
</dbReference>
<keyword evidence="3 5" id="KW-0378">Hydrolase</keyword>
<comment type="caution">
    <text evidence="7">The sequence shown here is derived from an EMBL/GenBank/DDBJ whole genome shotgun (WGS) entry which is preliminary data.</text>
</comment>
<dbReference type="InterPro" id="IPR050131">
    <property type="entry name" value="Peptidase_S8_subtilisin-like"/>
</dbReference>
<evidence type="ECO:0000313" key="7">
    <source>
        <dbReference type="EMBL" id="GIF18218.1"/>
    </source>
</evidence>
<feature type="domain" description="Peptidase S8/S53" evidence="6">
    <location>
        <begin position="151"/>
        <end position="392"/>
    </location>
</feature>
<feature type="active site" description="Charge relay system" evidence="5">
    <location>
        <position position="158"/>
    </location>
</feature>
<evidence type="ECO:0000313" key="8">
    <source>
        <dbReference type="Proteomes" id="UP000623608"/>
    </source>
</evidence>
<name>A0A919NGU8_9ACTN</name>
<organism evidence="7 8">
    <name type="scientific">Paractinoplanes tereljensis</name>
    <dbReference type="NCBI Taxonomy" id="571912"/>
    <lineage>
        <taxon>Bacteria</taxon>
        <taxon>Bacillati</taxon>
        <taxon>Actinomycetota</taxon>
        <taxon>Actinomycetes</taxon>
        <taxon>Micromonosporales</taxon>
        <taxon>Micromonosporaceae</taxon>
        <taxon>Paractinoplanes</taxon>
    </lineage>
</organism>
<dbReference type="Pfam" id="PF00082">
    <property type="entry name" value="Peptidase_S8"/>
    <property type="match status" value="1"/>
</dbReference>
<dbReference type="Gene3D" id="2.60.40.10">
    <property type="entry name" value="Immunoglobulins"/>
    <property type="match status" value="1"/>
</dbReference>
<feature type="active site" description="Charge relay system" evidence="5">
    <location>
        <position position="366"/>
    </location>
</feature>
<reference evidence="7" key="1">
    <citation type="submission" date="2021-01" db="EMBL/GenBank/DDBJ databases">
        <title>Whole genome shotgun sequence of Actinoplanes tereljensis NBRC 105297.</title>
        <authorList>
            <person name="Komaki H."/>
            <person name="Tamura T."/>
        </authorList>
    </citation>
    <scope>NUCLEOTIDE SEQUENCE</scope>
    <source>
        <strain evidence="7">NBRC 105297</strain>
    </source>
</reference>
<dbReference type="GO" id="GO:0004252">
    <property type="term" value="F:serine-type endopeptidase activity"/>
    <property type="evidence" value="ECO:0007669"/>
    <property type="project" value="UniProtKB-UniRule"/>
</dbReference>
<evidence type="ECO:0000256" key="3">
    <source>
        <dbReference type="ARBA" id="ARBA00022801"/>
    </source>
</evidence>
<dbReference type="Proteomes" id="UP000623608">
    <property type="component" value="Unassembled WGS sequence"/>
</dbReference>
<evidence type="ECO:0000256" key="2">
    <source>
        <dbReference type="ARBA" id="ARBA00022670"/>
    </source>
</evidence>
<dbReference type="SUPFAM" id="SSF52743">
    <property type="entry name" value="Subtilisin-like"/>
    <property type="match status" value="1"/>
</dbReference>
<keyword evidence="8" id="KW-1185">Reference proteome</keyword>
<dbReference type="GO" id="GO:0005975">
    <property type="term" value="P:carbohydrate metabolic process"/>
    <property type="evidence" value="ECO:0007669"/>
    <property type="project" value="UniProtKB-ARBA"/>
</dbReference>